<keyword evidence="1" id="KW-0812">Transmembrane</keyword>
<dbReference type="InterPro" id="IPR013099">
    <property type="entry name" value="K_chnl_dom"/>
</dbReference>
<dbReference type="SUPFAM" id="SSF81324">
    <property type="entry name" value="Voltage-gated potassium channels"/>
    <property type="match status" value="1"/>
</dbReference>
<dbReference type="STRING" id="453.Lfee_2063"/>
<proteinExistence type="predicted"/>
<dbReference type="PATRIC" id="fig|453.4.peg.2263"/>
<reference evidence="4 6" key="2">
    <citation type="submission" date="2018-06" db="EMBL/GenBank/DDBJ databases">
        <authorList>
            <consortium name="Pathogen Informatics"/>
            <person name="Doyle S."/>
        </authorList>
    </citation>
    <scope>NUCLEOTIDE SEQUENCE [LARGE SCALE GENOMIC DNA]</scope>
    <source>
        <strain evidence="4 6">NCTC12022</strain>
    </source>
</reference>
<evidence type="ECO:0000313" key="6">
    <source>
        <dbReference type="Proteomes" id="UP000251942"/>
    </source>
</evidence>
<feature type="transmembrane region" description="Helical" evidence="1">
    <location>
        <begin position="100"/>
        <end position="122"/>
    </location>
</feature>
<dbReference type="Pfam" id="PF07885">
    <property type="entry name" value="Ion_trans_2"/>
    <property type="match status" value="1"/>
</dbReference>
<dbReference type="OrthoDB" id="9813518at2"/>
<sequence length="238" mass="27029">MISRLSSTMRRLFHLTKLIKRLRFLFLFFVLLLFCFSKALESQFELSRVTDLFFLILIICSLVLIGERGNKLLLLILGIAFIELLLIVISLWLAQSWVGAIKAFFATCYFSLMTAGCLHYTLADKTISVTTLFGSLSAYLFIGLAYAYLDLFLYMLDPGAFLGLVDMTENTMIYYSFVTLTTLGFGDIVPKSPIAQTLSWFESFTGQAYLAVLMGQLVGRYVADRLLHKQNFKTKTQN</sequence>
<accession>A0A0W0TL16</accession>
<keyword evidence="1" id="KW-0472">Membrane</keyword>
<gene>
    <name evidence="3" type="ORF">Lfee_2063</name>
    <name evidence="4" type="ORF">NCTC12022_03381</name>
</gene>
<evidence type="ECO:0000313" key="5">
    <source>
        <dbReference type="Proteomes" id="UP000054698"/>
    </source>
</evidence>
<name>A0A0W0TL16_9GAMM</name>
<feature type="transmembrane region" description="Helical" evidence="1">
    <location>
        <begin position="129"/>
        <end position="149"/>
    </location>
</feature>
<dbReference type="EMBL" id="LNYB01000081">
    <property type="protein sequence ID" value="KTC96265.1"/>
    <property type="molecule type" value="Genomic_DNA"/>
</dbReference>
<keyword evidence="5" id="KW-1185">Reference proteome</keyword>
<dbReference type="AlphaFoldDB" id="A0A0W0TL16"/>
<protein>
    <submittedName>
        <fullName evidence="3">Ion channel</fullName>
    </submittedName>
</protein>
<dbReference type="Proteomes" id="UP000251942">
    <property type="component" value="Unassembled WGS sequence"/>
</dbReference>
<organism evidence="3 5">
    <name type="scientific">Legionella feeleii</name>
    <dbReference type="NCBI Taxonomy" id="453"/>
    <lineage>
        <taxon>Bacteria</taxon>
        <taxon>Pseudomonadati</taxon>
        <taxon>Pseudomonadota</taxon>
        <taxon>Gammaproteobacteria</taxon>
        <taxon>Legionellales</taxon>
        <taxon>Legionellaceae</taxon>
        <taxon>Legionella</taxon>
    </lineage>
</organism>
<evidence type="ECO:0000313" key="3">
    <source>
        <dbReference type="EMBL" id="KTC96265.1"/>
    </source>
</evidence>
<evidence type="ECO:0000259" key="2">
    <source>
        <dbReference type="Pfam" id="PF07885"/>
    </source>
</evidence>
<reference evidence="3 5" key="1">
    <citation type="submission" date="2015-11" db="EMBL/GenBank/DDBJ databases">
        <title>Genomic analysis of 38 Legionella species identifies large and diverse effector repertoires.</title>
        <authorList>
            <person name="Burstein D."/>
            <person name="Amaro F."/>
            <person name="Zusman T."/>
            <person name="Lifshitz Z."/>
            <person name="Cohen O."/>
            <person name="Gilbert J.A."/>
            <person name="Pupko T."/>
            <person name="Shuman H.A."/>
            <person name="Segal G."/>
        </authorList>
    </citation>
    <scope>NUCLEOTIDE SEQUENCE [LARGE SCALE GENOMIC DNA]</scope>
    <source>
        <strain evidence="3 5">WO-44C</strain>
    </source>
</reference>
<dbReference type="EMBL" id="UASS01000039">
    <property type="protein sequence ID" value="SPX62619.1"/>
    <property type="molecule type" value="Genomic_DNA"/>
</dbReference>
<evidence type="ECO:0000313" key="4">
    <source>
        <dbReference type="EMBL" id="SPX62619.1"/>
    </source>
</evidence>
<keyword evidence="1" id="KW-1133">Transmembrane helix</keyword>
<dbReference type="Proteomes" id="UP000054698">
    <property type="component" value="Unassembled WGS sequence"/>
</dbReference>
<feature type="transmembrane region" description="Helical" evidence="1">
    <location>
        <begin position="72"/>
        <end position="94"/>
    </location>
</feature>
<dbReference type="RefSeq" id="WP_058446513.1">
    <property type="nucleotide sequence ID" value="NZ_CAAAHT010000001.1"/>
</dbReference>
<dbReference type="Gene3D" id="1.10.287.70">
    <property type="match status" value="1"/>
</dbReference>
<feature type="transmembrane region" description="Helical" evidence="1">
    <location>
        <begin position="49"/>
        <end position="65"/>
    </location>
</feature>
<feature type="domain" description="Potassium channel" evidence="2">
    <location>
        <begin position="168"/>
        <end position="218"/>
    </location>
</feature>
<evidence type="ECO:0000256" key="1">
    <source>
        <dbReference type="SAM" id="Phobius"/>
    </source>
</evidence>